<name>A0AAD4S6Q0_9MAGN</name>
<organism evidence="2 3">
    <name type="scientific">Papaver atlanticum</name>
    <dbReference type="NCBI Taxonomy" id="357466"/>
    <lineage>
        <taxon>Eukaryota</taxon>
        <taxon>Viridiplantae</taxon>
        <taxon>Streptophyta</taxon>
        <taxon>Embryophyta</taxon>
        <taxon>Tracheophyta</taxon>
        <taxon>Spermatophyta</taxon>
        <taxon>Magnoliopsida</taxon>
        <taxon>Ranunculales</taxon>
        <taxon>Papaveraceae</taxon>
        <taxon>Papaveroideae</taxon>
        <taxon>Papaver</taxon>
    </lineage>
</organism>
<protein>
    <submittedName>
        <fullName evidence="2">Uncharacterized protein</fullName>
    </submittedName>
</protein>
<feature type="compositionally biased region" description="Basic and acidic residues" evidence="1">
    <location>
        <begin position="32"/>
        <end position="43"/>
    </location>
</feature>
<reference evidence="2" key="1">
    <citation type="submission" date="2022-04" db="EMBL/GenBank/DDBJ databases">
        <title>A functionally conserved STORR gene fusion in Papaver species that diverged 16.8 million years ago.</title>
        <authorList>
            <person name="Catania T."/>
        </authorList>
    </citation>
    <scope>NUCLEOTIDE SEQUENCE</scope>
    <source>
        <strain evidence="2">S-188037</strain>
    </source>
</reference>
<feature type="region of interest" description="Disordered" evidence="1">
    <location>
        <begin position="7"/>
        <end position="54"/>
    </location>
</feature>
<evidence type="ECO:0000313" key="2">
    <source>
        <dbReference type="EMBL" id="KAI3863911.1"/>
    </source>
</evidence>
<dbReference type="Proteomes" id="UP001202328">
    <property type="component" value="Unassembled WGS sequence"/>
</dbReference>
<evidence type="ECO:0000313" key="3">
    <source>
        <dbReference type="Proteomes" id="UP001202328"/>
    </source>
</evidence>
<proteinExistence type="predicted"/>
<sequence>MVCCLIHPLNQPLSEPDEHDFDPNTKKRNKKKLSDTKSRELKSRRSSKRLKTAA</sequence>
<gene>
    <name evidence="2" type="ORF">MKW98_031503</name>
</gene>
<comment type="caution">
    <text evidence="2">The sequence shown here is derived from an EMBL/GenBank/DDBJ whole genome shotgun (WGS) entry which is preliminary data.</text>
</comment>
<accession>A0AAD4S6Q0</accession>
<dbReference type="EMBL" id="JAJJMB010014022">
    <property type="protein sequence ID" value="KAI3863911.1"/>
    <property type="molecule type" value="Genomic_DNA"/>
</dbReference>
<dbReference type="AlphaFoldDB" id="A0AAD4S6Q0"/>
<keyword evidence="3" id="KW-1185">Reference proteome</keyword>
<evidence type="ECO:0000256" key="1">
    <source>
        <dbReference type="SAM" id="MobiDB-lite"/>
    </source>
</evidence>
<feature type="compositionally biased region" description="Basic residues" evidence="1">
    <location>
        <begin position="44"/>
        <end position="54"/>
    </location>
</feature>